<dbReference type="EMBL" id="CM012460">
    <property type="protein sequence ID" value="RVE56101.1"/>
    <property type="molecule type" value="Genomic_DNA"/>
</dbReference>
<evidence type="ECO:0000313" key="2">
    <source>
        <dbReference type="Proteomes" id="UP000283210"/>
    </source>
</evidence>
<organism evidence="1 2">
    <name type="scientific">Oryzias javanicus</name>
    <name type="common">Javanese ricefish</name>
    <name type="synonym">Aplocheilus javanicus</name>
    <dbReference type="NCBI Taxonomy" id="123683"/>
    <lineage>
        <taxon>Eukaryota</taxon>
        <taxon>Metazoa</taxon>
        <taxon>Chordata</taxon>
        <taxon>Craniata</taxon>
        <taxon>Vertebrata</taxon>
        <taxon>Euteleostomi</taxon>
        <taxon>Actinopterygii</taxon>
        <taxon>Neopterygii</taxon>
        <taxon>Teleostei</taxon>
        <taxon>Neoteleostei</taxon>
        <taxon>Acanthomorphata</taxon>
        <taxon>Ovalentaria</taxon>
        <taxon>Atherinomorphae</taxon>
        <taxon>Beloniformes</taxon>
        <taxon>Adrianichthyidae</taxon>
        <taxon>Oryziinae</taxon>
        <taxon>Oryzias</taxon>
    </lineage>
</organism>
<proteinExistence type="predicted"/>
<protein>
    <submittedName>
        <fullName evidence="1">Uncharacterized protein</fullName>
    </submittedName>
</protein>
<sequence>MRSRAPYKRRRRASCVRPVKCCLLSLSGIQPCVERLVVLSPAPTSRDRLECEHWIGCPTVWNSFGRKETLL</sequence>
<reference evidence="1 2" key="1">
    <citation type="submission" date="2018-11" db="EMBL/GenBank/DDBJ databases">
        <authorList>
            <person name="Lopez-Roques C."/>
            <person name="Donnadieu C."/>
            <person name="Bouchez O."/>
            <person name="Klopp C."/>
            <person name="Cabau C."/>
            <person name="Zahm M."/>
        </authorList>
    </citation>
    <scope>NUCLEOTIDE SEQUENCE [LARGE SCALE GENOMIC DNA]</scope>
    <source>
        <strain evidence="1">RS831</strain>
        <tissue evidence="1">Whole body</tissue>
    </source>
</reference>
<keyword evidence="2" id="KW-1185">Reference proteome</keyword>
<reference evidence="1 2" key="2">
    <citation type="submission" date="2019-01" db="EMBL/GenBank/DDBJ databases">
        <title>A chromosome length genome reference of the Java medaka (oryzias javanicus).</title>
        <authorList>
            <person name="Herpin A."/>
            <person name="Takehana Y."/>
            <person name="Naruse K."/>
            <person name="Ansai S."/>
            <person name="Kawaguchi M."/>
        </authorList>
    </citation>
    <scope>NUCLEOTIDE SEQUENCE [LARGE SCALE GENOMIC DNA]</scope>
    <source>
        <strain evidence="1">RS831</strain>
        <tissue evidence="1">Whole body</tissue>
    </source>
</reference>
<name>A0A437C104_ORYJA</name>
<evidence type="ECO:0000313" key="1">
    <source>
        <dbReference type="EMBL" id="RVE56101.1"/>
    </source>
</evidence>
<dbReference type="AlphaFoldDB" id="A0A437C104"/>
<dbReference type="Proteomes" id="UP000283210">
    <property type="component" value="Chromosome 24"/>
</dbReference>
<accession>A0A437C104</accession>
<gene>
    <name evidence="1" type="ORF">OJAV_G00232850</name>
</gene>